<reference evidence="6 7" key="1">
    <citation type="journal article" date="2020" name="Fungal Divers.">
        <title>Resolving the Mortierellaceae phylogeny through synthesis of multi-gene phylogenetics and phylogenomics.</title>
        <authorList>
            <person name="Vandepol N."/>
            <person name="Liber J."/>
            <person name="Desiro A."/>
            <person name="Na H."/>
            <person name="Kennedy M."/>
            <person name="Barry K."/>
            <person name="Grigoriev I.V."/>
            <person name="Miller A.N."/>
            <person name="O'Donnell K."/>
            <person name="Stajich J.E."/>
            <person name="Bonito G."/>
        </authorList>
    </citation>
    <scope>NUCLEOTIDE SEQUENCE [LARGE SCALE GENOMIC DNA]</scope>
    <source>
        <strain evidence="6 7">AD045</strain>
    </source>
</reference>
<evidence type="ECO:0000256" key="3">
    <source>
        <dbReference type="ARBA" id="ARBA00023128"/>
    </source>
</evidence>
<dbReference type="Gene3D" id="1.20.5.500">
    <property type="entry name" value="Single helix bin"/>
    <property type="match status" value="1"/>
</dbReference>
<comment type="similarity">
    <text evidence="2 4">Belongs to the ATPase inhibitor family.</text>
</comment>
<dbReference type="Proteomes" id="UP001194696">
    <property type="component" value="Unassembled WGS sequence"/>
</dbReference>
<keyword evidence="3" id="KW-0496">Mitochondrion</keyword>
<sequence length="74" mass="8618">MLRTITATNAVRTFKPVQAATAARRAYTTSSFEGKEKAEEIKYIRAKEQEQMKKLKEELARKEKEIEELKKSKK</sequence>
<name>A0ABQ7JTP9_9FUNG</name>
<keyword evidence="7" id="KW-1185">Reference proteome</keyword>
<evidence type="ECO:0000256" key="1">
    <source>
        <dbReference type="ARBA" id="ARBA00004173"/>
    </source>
</evidence>
<feature type="coiled-coil region" evidence="5">
    <location>
        <begin position="38"/>
        <end position="72"/>
    </location>
</feature>
<evidence type="ECO:0000256" key="4">
    <source>
        <dbReference type="RuleBase" id="RU368087"/>
    </source>
</evidence>
<comment type="subcellular location">
    <subcellularLocation>
        <location evidence="1">Mitochondrion</location>
    </subcellularLocation>
</comment>
<comment type="caution">
    <text evidence="6">The sequence shown here is derived from an EMBL/GenBank/DDBJ whole genome shotgun (WGS) entry which is preliminary data.</text>
</comment>
<protein>
    <recommendedName>
        <fullName evidence="4">ATPase inhibitor, mitochondrial</fullName>
    </recommendedName>
</protein>
<evidence type="ECO:0000256" key="5">
    <source>
        <dbReference type="SAM" id="Coils"/>
    </source>
</evidence>
<dbReference type="InterPro" id="IPR007648">
    <property type="entry name" value="ATPase_inhibitor_mt"/>
</dbReference>
<evidence type="ECO:0000313" key="7">
    <source>
        <dbReference type="Proteomes" id="UP001194696"/>
    </source>
</evidence>
<gene>
    <name evidence="6" type="ORF">BGZ96_010745</name>
</gene>
<keyword evidence="5" id="KW-0175">Coiled coil</keyword>
<evidence type="ECO:0000256" key="2">
    <source>
        <dbReference type="ARBA" id="ARBA00010901"/>
    </source>
</evidence>
<organism evidence="6 7">
    <name type="scientific">Linnemannia gamsii</name>
    <dbReference type="NCBI Taxonomy" id="64522"/>
    <lineage>
        <taxon>Eukaryota</taxon>
        <taxon>Fungi</taxon>
        <taxon>Fungi incertae sedis</taxon>
        <taxon>Mucoromycota</taxon>
        <taxon>Mortierellomycotina</taxon>
        <taxon>Mortierellomycetes</taxon>
        <taxon>Mortierellales</taxon>
        <taxon>Mortierellaceae</taxon>
        <taxon>Linnemannia</taxon>
    </lineage>
</organism>
<proteinExistence type="inferred from homology"/>
<evidence type="ECO:0000313" key="6">
    <source>
        <dbReference type="EMBL" id="KAG0284940.1"/>
    </source>
</evidence>
<dbReference type="Pfam" id="PF04568">
    <property type="entry name" value="IATP"/>
    <property type="match status" value="1"/>
</dbReference>
<accession>A0ABQ7JTP9</accession>
<comment type="function">
    <text evidence="4">Inhibits the enzyme activity of ATPase.</text>
</comment>
<dbReference type="EMBL" id="JAAAIM010000716">
    <property type="protein sequence ID" value="KAG0284940.1"/>
    <property type="molecule type" value="Genomic_DNA"/>
</dbReference>